<evidence type="ECO:0000313" key="3">
    <source>
        <dbReference type="Proteomes" id="UP000204657"/>
    </source>
</evidence>
<dbReference type="RefSeq" id="YP_009190453.1">
    <property type="nucleotide sequence ID" value="NC_028683.1"/>
</dbReference>
<accession>A0A0B6VSW8</accession>
<dbReference type="GeneID" id="26519286"/>
<feature type="transmembrane region" description="Helical" evidence="1">
    <location>
        <begin position="6"/>
        <end position="27"/>
    </location>
</feature>
<proteinExistence type="predicted"/>
<protein>
    <submittedName>
        <fullName evidence="2">Uncharacterized protein</fullName>
    </submittedName>
</protein>
<sequence>MEFIKYFVNGLLFSLVFVLGFNTPYWLGLNDVHITISSERK</sequence>
<dbReference type="EMBL" id="AP014714">
    <property type="protein sequence ID" value="BAQ22945.1"/>
    <property type="molecule type" value="Genomic_DNA"/>
</dbReference>
<keyword evidence="1" id="KW-0812">Transmembrane</keyword>
<keyword evidence="1" id="KW-1133">Transmembrane helix</keyword>
<organism evidence="2 3">
    <name type="scientific">Edwardsiella phage PEi20</name>
    <dbReference type="NCBI Taxonomy" id="1608310"/>
    <lineage>
        <taxon>Viruses</taxon>
        <taxon>Duplodnaviria</taxon>
        <taxon>Heunggongvirae</taxon>
        <taxon>Uroviricota</taxon>
        <taxon>Caudoviricetes</taxon>
        <taxon>Pantevenvirales</taxon>
        <taxon>Straboviridae</taxon>
        <taxon>Tevenvirinae</taxon>
        <taxon>Kanagawavirus</taxon>
        <taxon>Kanagawavirus pei20</taxon>
    </lineage>
</organism>
<dbReference type="KEGG" id="vg:26519286"/>
<name>A0A0B6VSW8_9CAUD</name>
<evidence type="ECO:0000313" key="2">
    <source>
        <dbReference type="EMBL" id="BAQ22945.1"/>
    </source>
</evidence>
<keyword evidence="1" id="KW-0472">Membrane</keyword>
<keyword evidence="3" id="KW-1185">Reference proteome</keyword>
<dbReference type="Proteomes" id="UP000204657">
    <property type="component" value="Segment"/>
</dbReference>
<reference evidence="2 3" key="1">
    <citation type="submission" date="2015-02" db="EMBL/GenBank/DDBJ databases">
        <title>Complete genome sequences of Edwardsiella bacteriophages, PEi20 and PEi26.</title>
        <authorList>
            <person name="Yasuike M."/>
            <person name="Nishiki I."/>
            <person name="Iwasaki Y."/>
            <person name="Nakamura Y."/>
            <person name="Fujiwara A."/>
            <person name="Hassan E.S."/>
            <person name="Mahmoud M.M."/>
            <person name="Kawato Y."/>
            <person name="Nagai S."/>
            <person name="Kobayashi T."/>
            <person name="Ototake M."/>
            <person name="Nakai T."/>
        </authorList>
    </citation>
    <scope>NUCLEOTIDE SEQUENCE [LARGE SCALE GENOMIC DNA]</scope>
</reference>
<evidence type="ECO:0000256" key="1">
    <source>
        <dbReference type="SAM" id="Phobius"/>
    </source>
</evidence>